<dbReference type="PANTHER" id="PTHR30383">
    <property type="entry name" value="THIOESTERASE 1/PROTEASE 1/LYSOPHOSPHOLIPASE L1"/>
    <property type="match status" value="1"/>
</dbReference>
<evidence type="ECO:0000259" key="2">
    <source>
        <dbReference type="Pfam" id="PF13472"/>
    </source>
</evidence>
<name>A0A3D8QQP8_9HELO</name>
<evidence type="ECO:0000313" key="4">
    <source>
        <dbReference type="Proteomes" id="UP000256328"/>
    </source>
</evidence>
<protein>
    <recommendedName>
        <fullName evidence="2">SGNH hydrolase-type esterase domain-containing protein</fullName>
    </recommendedName>
</protein>
<dbReference type="Proteomes" id="UP000256328">
    <property type="component" value="Unassembled WGS sequence"/>
</dbReference>
<organism evidence="3 4">
    <name type="scientific">Coleophoma crateriformis</name>
    <dbReference type="NCBI Taxonomy" id="565419"/>
    <lineage>
        <taxon>Eukaryota</taxon>
        <taxon>Fungi</taxon>
        <taxon>Dikarya</taxon>
        <taxon>Ascomycota</taxon>
        <taxon>Pezizomycotina</taxon>
        <taxon>Leotiomycetes</taxon>
        <taxon>Helotiales</taxon>
        <taxon>Dermateaceae</taxon>
        <taxon>Coleophoma</taxon>
    </lineage>
</organism>
<dbReference type="AlphaFoldDB" id="A0A3D8QQP8"/>
<feature type="signal peptide" evidence="1">
    <location>
        <begin position="1"/>
        <end position="19"/>
    </location>
</feature>
<sequence>MIWQRSLAALSLLVRLSHCQNTTLVILPLGDSITYGTDSTDGNGYRQNLETLVEATTPVNYIGSVQAGSMSDNDNEGHPGFTITQIGAQAVQDFTATPDVVLLMAGTNDVLQGLNLSTAPDRLSTLIDQLITGMPKAAILVATLTPLTTPSYEALRETYNAALPAIVAAKVSAGSLVQLVDMSNVTDAQIASADGIHPNDAGYVTMAYAWYAGLMEAAAKGWIATSANSSSSSSSNGTMNGTAINTFAATSTISLSSATASSKTSSATSATKTSAAISVVASLSLAKALLATSLLSVILSGCSMTWF</sequence>
<dbReference type="InterPro" id="IPR051532">
    <property type="entry name" value="Ester_Hydrolysis_Enzymes"/>
</dbReference>
<dbReference type="Pfam" id="PF13472">
    <property type="entry name" value="Lipase_GDSL_2"/>
    <property type="match status" value="1"/>
</dbReference>
<evidence type="ECO:0000256" key="1">
    <source>
        <dbReference type="SAM" id="SignalP"/>
    </source>
</evidence>
<reference evidence="3 4" key="1">
    <citation type="journal article" date="2018" name="IMA Fungus">
        <title>IMA Genome-F 9: Draft genome sequence of Annulohypoxylon stygium, Aspergillus mulundensis, Berkeleyomyces basicola (syn. Thielaviopsis basicola), Ceratocystis smalleyi, two Cercospora beticola strains, Coleophoma cylindrospora, Fusarium fracticaudum, Phialophora cf. hyalina, and Morchella septimelata.</title>
        <authorList>
            <person name="Wingfield B.D."/>
            <person name="Bills G.F."/>
            <person name="Dong Y."/>
            <person name="Huang W."/>
            <person name="Nel W.J."/>
            <person name="Swalarsk-Parry B.S."/>
            <person name="Vaghefi N."/>
            <person name="Wilken P.M."/>
            <person name="An Z."/>
            <person name="de Beer Z.W."/>
            <person name="De Vos L."/>
            <person name="Chen L."/>
            <person name="Duong T.A."/>
            <person name="Gao Y."/>
            <person name="Hammerbacher A."/>
            <person name="Kikkert J.R."/>
            <person name="Li Y."/>
            <person name="Li H."/>
            <person name="Li K."/>
            <person name="Li Q."/>
            <person name="Liu X."/>
            <person name="Ma X."/>
            <person name="Naidoo K."/>
            <person name="Pethybridge S.J."/>
            <person name="Sun J."/>
            <person name="Steenkamp E.T."/>
            <person name="van der Nest M.A."/>
            <person name="van Wyk S."/>
            <person name="Wingfield M.J."/>
            <person name="Xiong C."/>
            <person name="Yue Q."/>
            <person name="Zhang X."/>
        </authorList>
    </citation>
    <scope>NUCLEOTIDE SEQUENCE [LARGE SCALE GENOMIC DNA]</scope>
    <source>
        <strain evidence="3 4">BP5796</strain>
    </source>
</reference>
<dbReference type="PANTHER" id="PTHR30383:SF5">
    <property type="entry name" value="SGNH HYDROLASE-TYPE ESTERASE DOMAIN-CONTAINING PROTEIN"/>
    <property type="match status" value="1"/>
</dbReference>
<gene>
    <name evidence="3" type="ORF">BP5796_10634</name>
</gene>
<keyword evidence="1" id="KW-0732">Signal</keyword>
<proteinExistence type="predicted"/>
<evidence type="ECO:0000313" key="3">
    <source>
        <dbReference type="EMBL" id="RDW64132.1"/>
    </source>
</evidence>
<dbReference type="CDD" id="cd01833">
    <property type="entry name" value="XynB_like"/>
    <property type="match status" value="1"/>
</dbReference>
<feature type="domain" description="SGNH hydrolase-type esterase" evidence="2">
    <location>
        <begin position="29"/>
        <end position="203"/>
    </location>
</feature>
<dbReference type="InterPro" id="IPR013830">
    <property type="entry name" value="SGNH_hydro"/>
</dbReference>
<dbReference type="GO" id="GO:0004622">
    <property type="term" value="F:phosphatidylcholine lysophospholipase activity"/>
    <property type="evidence" value="ECO:0007669"/>
    <property type="project" value="TreeGrafter"/>
</dbReference>
<dbReference type="SUPFAM" id="SSF52266">
    <property type="entry name" value="SGNH hydrolase"/>
    <property type="match status" value="1"/>
</dbReference>
<comment type="caution">
    <text evidence="3">The sequence shown here is derived from an EMBL/GenBank/DDBJ whole genome shotgun (WGS) entry which is preliminary data.</text>
</comment>
<dbReference type="EMBL" id="PDLN01000016">
    <property type="protein sequence ID" value="RDW64132.1"/>
    <property type="molecule type" value="Genomic_DNA"/>
</dbReference>
<accession>A0A3D8QQP8</accession>
<keyword evidence="4" id="KW-1185">Reference proteome</keyword>
<dbReference type="OrthoDB" id="3915838at2759"/>
<feature type="chain" id="PRO_5017561374" description="SGNH hydrolase-type esterase domain-containing protein" evidence="1">
    <location>
        <begin position="20"/>
        <end position="307"/>
    </location>
</feature>
<dbReference type="Gene3D" id="3.40.50.1110">
    <property type="entry name" value="SGNH hydrolase"/>
    <property type="match status" value="1"/>
</dbReference>
<dbReference type="InterPro" id="IPR036514">
    <property type="entry name" value="SGNH_hydro_sf"/>
</dbReference>